<dbReference type="Proteomes" id="UP000230557">
    <property type="component" value="Unassembled WGS sequence"/>
</dbReference>
<organism evidence="1 2">
    <name type="scientific">Candidatus Doudnabacteria bacterium CG10_big_fil_rev_8_21_14_0_10_41_10</name>
    <dbReference type="NCBI Taxonomy" id="1974551"/>
    <lineage>
        <taxon>Bacteria</taxon>
        <taxon>Candidatus Doudnaibacteriota</taxon>
    </lineage>
</organism>
<evidence type="ECO:0000313" key="1">
    <source>
        <dbReference type="EMBL" id="PIR97146.1"/>
    </source>
</evidence>
<evidence type="ECO:0000313" key="2">
    <source>
        <dbReference type="Proteomes" id="UP000230557"/>
    </source>
</evidence>
<comment type="caution">
    <text evidence="1">The sequence shown here is derived from an EMBL/GenBank/DDBJ whole genome shotgun (WGS) entry which is preliminary data.</text>
</comment>
<reference evidence="2" key="1">
    <citation type="submission" date="2017-09" db="EMBL/GenBank/DDBJ databases">
        <title>Depth-based differentiation of microbial function through sediment-hosted aquifers and enrichment of novel symbionts in the deep terrestrial subsurface.</title>
        <authorList>
            <person name="Probst A.J."/>
            <person name="Ladd B."/>
            <person name="Jarett J.K."/>
            <person name="Geller-Mcgrath D.E."/>
            <person name="Sieber C.M.K."/>
            <person name="Emerson J.B."/>
            <person name="Anantharaman K."/>
            <person name="Thomas B.C."/>
            <person name="Malmstrom R."/>
            <person name="Stieglmeier M."/>
            <person name="Klingl A."/>
            <person name="Woyke T."/>
            <person name="Ryan C.M."/>
            <person name="Banfield J.F."/>
        </authorList>
    </citation>
    <scope>NUCLEOTIDE SEQUENCE [LARGE SCALE GENOMIC DNA]</scope>
</reference>
<dbReference type="EMBL" id="PFAJ01000042">
    <property type="protein sequence ID" value="PIR97146.1"/>
    <property type="molecule type" value="Genomic_DNA"/>
</dbReference>
<dbReference type="AlphaFoldDB" id="A0A2H0VDI4"/>
<proteinExistence type="predicted"/>
<protein>
    <submittedName>
        <fullName evidence="1">Uncharacterized protein</fullName>
    </submittedName>
</protein>
<sequence length="93" mass="10930">MVYNFFTCRYLAERCGCSHLSVFSLVHQGSPLLGDQSRKTPARRAGNNKEDFVFIRFFFSLELRFLLGWPPWLAKRFVFKKVTTTLNYETPQT</sequence>
<accession>A0A2H0VDI4</accession>
<name>A0A2H0VDI4_9BACT</name>
<gene>
    <name evidence="1" type="ORF">COT91_02940</name>
</gene>